<dbReference type="GO" id="GO:0051301">
    <property type="term" value="P:cell division"/>
    <property type="evidence" value="ECO:0007669"/>
    <property type="project" value="UniProtKB-KW"/>
</dbReference>
<evidence type="ECO:0000256" key="2">
    <source>
        <dbReference type="HAMAP-Rule" id="MF_01805"/>
    </source>
</evidence>
<name>A0A376BST9_9NEIS</name>
<comment type="subunit">
    <text evidence="2">Component of a cohesin-like complex composed of ScpA, ScpB and the Smc homodimer, in which ScpA and ScpB bind to the head domain of Smc. The presence of the three proteins is required for the association of the complex with DNA.</text>
</comment>
<gene>
    <name evidence="2 3" type="primary">scpA</name>
    <name evidence="3" type="ORF">NCTC10283_01511</name>
</gene>
<dbReference type="Gene3D" id="1.10.10.580">
    <property type="entry name" value="Structural maintenance of chromosome 1. Chain E"/>
    <property type="match status" value="1"/>
</dbReference>
<dbReference type="GO" id="GO:0007059">
    <property type="term" value="P:chromosome segregation"/>
    <property type="evidence" value="ECO:0007669"/>
    <property type="project" value="UniProtKB-UniRule"/>
</dbReference>
<comment type="similarity">
    <text evidence="2">Belongs to the ScpA family.</text>
</comment>
<organism evidence="3 4">
    <name type="scientific">Alysiella crassa</name>
    <dbReference type="NCBI Taxonomy" id="153491"/>
    <lineage>
        <taxon>Bacteria</taxon>
        <taxon>Pseudomonadati</taxon>
        <taxon>Pseudomonadota</taxon>
        <taxon>Betaproteobacteria</taxon>
        <taxon>Neisseriales</taxon>
        <taxon>Neisseriaceae</taxon>
        <taxon>Alysiella</taxon>
    </lineage>
</organism>
<evidence type="ECO:0000313" key="3">
    <source>
        <dbReference type="EMBL" id="SSY79959.1"/>
    </source>
</evidence>
<keyword evidence="4" id="KW-1185">Reference proteome</keyword>
<dbReference type="RefSeq" id="WP_034291364.1">
    <property type="nucleotide sequence ID" value="NZ_CP091519.2"/>
</dbReference>
<reference evidence="3 4" key="1">
    <citation type="submission" date="2018-06" db="EMBL/GenBank/DDBJ databases">
        <authorList>
            <consortium name="Pathogen Informatics"/>
            <person name="Doyle S."/>
        </authorList>
    </citation>
    <scope>NUCLEOTIDE SEQUENCE [LARGE SCALE GENOMIC DNA]</scope>
    <source>
        <strain evidence="3 4">NCTC10283</strain>
    </source>
</reference>
<proteinExistence type="inferred from homology"/>
<dbReference type="PANTHER" id="PTHR33969">
    <property type="entry name" value="SEGREGATION AND CONDENSATION PROTEIN A"/>
    <property type="match status" value="1"/>
</dbReference>
<dbReference type="PANTHER" id="PTHR33969:SF2">
    <property type="entry name" value="SEGREGATION AND CONDENSATION PROTEIN A"/>
    <property type="match status" value="1"/>
</dbReference>
<dbReference type="Pfam" id="PF02616">
    <property type="entry name" value="SMC_ScpA"/>
    <property type="match status" value="1"/>
</dbReference>
<dbReference type="GO" id="GO:0006260">
    <property type="term" value="P:DNA replication"/>
    <property type="evidence" value="ECO:0007669"/>
    <property type="project" value="UniProtKB-UniRule"/>
</dbReference>
<dbReference type="Gene3D" id="6.10.250.2410">
    <property type="match status" value="1"/>
</dbReference>
<dbReference type="STRING" id="1120980.GCA_000745955_00506"/>
<comment type="subcellular location">
    <subcellularLocation>
        <location evidence="2">Cytoplasm</location>
    </subcellularLocation>
    <text evidence="2">Associated with two foci at the outer edges of the nucleoid region in young cells, and at four foci within both cell halves in older cells.</text>
</comment>
<accession>A0A376BST9</accession>
<dbReference type="Proteomes" id="UP000254209">
    <property type="component" value="Unassembled WGS sequence"/>
</dbReference>
<evidence type="ECO:0000256" key="1">
    <source>
        <dbReference type="ARBA" id="ARBA00044777"/>
    </source>
</evidence>
<evidence type="ECO:0000313" key="4">
    <source>
        <dbReference type="Proteomes" id="UP000254209"/>
    </source>
</evidence>
<keyword evidence="2" id="KW-0159">Chromosome partition</keyword>
<protein>
    <recommendedName>
        <fullName evidence="1 2">Segregation and condensation protein A</fullName>
    </recommendedName>
</protein>
<dbReference type="HAMAP" id="MF_01805">
    <property type="entry name" value="ScpA"/>
    <property type="match status" value="1"/>
</dbReference>
<dbReference type="GO" id="GO:0005737">
    <property type="term" value="C:cytoplasm"/>
    <property type="evidence" value="ECO:0007669"/>
    <property type="project" value="UniProtKB-SubCell"/>
</dbReference>
<dbReference type="AlphaFoldDB" id="A0A376BST9"/>
<dbReference type="InterPro" id="IPR003768">
    <property type="entry name" value="ScpA"/>
</dbReference>
<keyword evidence="2" id="KW-0132">Cell division</keyword>
<keyword evidence="2" id="KW-0131">Cell cycle</keyword>
<comment type="function">
    <text evidence="2">Participates in chromosomal partition during cell division. May act via the formation of a condensin-like complex containing Smc and ScpB that pull DNA away from mid-cell into both cell halves.</text>
</comment>
<keyword evidence="2" id="KW-0963">Cytoplasm</keyword>
<dbReference type="InterPro" id="IPR023093">
    <property type="entry name" value="ScpA-like_C"/>
</dbReference>
<dbReference type="EMBL" id="UFSO01000003">
    <property type="protein sequence ID" value="SSY79959.1"/>
    <property type="molecule type" value="Genomic_DNA"/>
</dbReference>
<sequence length="269" mass="30554">MNKNNTIAYIFGQPVTDVPQDLFIPPDALKVVLHSFEGPLDLLLYLIRKQNIDVLDIPMVKITEQYLSYIAQMDTQQLDLVAEYLLMAAVLIEIKSRLLLPAPEHAEEDDEFDPRAELVRRLLAYEQMKLAAQGLDELPRAGREFAWAYLPLEVAMVVRQPEVYLIDLTQAWLGILSRAQHTRSHEVVQEAVSVRERMAAVLRHLNANNGETVFSQLFDVNKGVAHVVVSFIALLELVKEGLVRFRQDDDFGEIFVFSHASEDDLGTET</sequence>
<dbReference type="OrthoDB" id="9811016at2"/>